<feature type="coiled-coil region" evidence="1">
    <location>
        <begin position="316"/>
        <end position="343"/>
    </location>
</feature>
<organism evidence="4 5">
    <name type="scientific">Blastococcus tunisiensis</name>
    <dbReference type="NCBI Taxonomy" id="1798228"/>
    <lineage>
        <taxon>Bacteria</taxon>
        <taxon>Bacillati</taxon>
        <taxon>Actinomycetota</taxon>
        <taxon>Actinomycetes</taxon>
        <taxon>Geodermatophilales</taxon>
        <taxon>Geodermatophilaceae</taxon>
        <taxon>Blastococcus</taxon>
    </lineage>
</organism>
<evidence type="ECO:0000313" key="4">
    <source>
        <dbReference type="EMBL" id="SFF04565.1"/>
    </source>
</evidence>
<dbReference type="PANTHER" id="PTHR43681:SF1">
    <property type="entry name" value="SARCALUMENIN"/>
    <property type="match status" value="1"/>
</dbReference>
<keyword evidence="5" id="KW-1185">Reference proteome</keyword>
<dbReference type="InterPro" id="IPR045063">
    <property type="entry name" value="Dynamin_N"/>
</dbReference>
<dbReference type="PANTHER" id="PTHR43681">
    <property type="entry name" value="TRANSMEMBRANE GTPASE FZO"/>
    <property type="match status" value="1"/>
</dbReference>
<sequence>MGVPSVSLIDRAIRLAGECERPDLVRRLALVQQRTRRPSVRVLVVGEPKKGKSSLVNGLLGAPVCAVADDVATVVPTVVRQGPEPRAFLVHPATRGADGGDPATEEPGDRVEVPVGSLVARMAELRNAPAGRPVLRAEVELPRRLLDGGLEIVDTPGLGGVGAVRSLAALDLVPSADAVVVVSDATQEFTAPEMAFLEQAAALCPNVVCVLTKTDVTSGWRTVLDLDQAHLRARGIDAPVLPVSSSLALLAVRHRDRELHEESGLGPLTTYLRTEVVQQAETLAQRSLVHDLTGVTEHLSMAVRSELAILEDPTGKDALVQELETARDAVDELRRRSSRWQQVLGDGVTDLMADIDYDLRDRSRVVTREAEEAIDACDPGPMWPQLAEWLDQRVGVAVADSFVWAEQRSEFLAAQVTEQFARDGGATLPELSIGDAAEVLGGVVDVPGVDDGYLKLRERFLIGVRGSYTGVLMTGLVTSLAGMALINPISLAAGVLLGRKAYNDDKAQRLQRRQAEAKAAVRRHLDEVVFQVGKHLKDRLRLVQRTLRDLITDTVDQMSETLADSLRAAQRSAKDATAERTARVRVLRQRLEQLDGLAAEAHRLLPPPAPVPAEPPSGPALRAASGQQVTSR</sequence>
<proteinExistence type="predicted"/>
<dbReference type="RefSeq" id="WP_092198549.1">
    <property type="nucleotide sequence ID" value="NZ_FOND01000008.1"/>
</dbReference>
<dbReference type="OrthoDB" id="3798616at2"/>
<feature type="compositionally biased region" description="Pro residues" evidence="2">
    <location>
        <begin position="605"/>
        <end position="618"/>
    </location>
</feature>
<dbReference type="Proteomes" id="UP000198589">
    <property type="component" value="Unassembled WGS sequence"/>
</dbReference>
<dbReference type="Gene3D" id="3.40.50.300">
    <property type="entry name" value="P-loop containing nucleotide triphosphate hydrolases"/>
    <property type="match status" value="1"/>
</dbReference>
<evidence type="ECO:0000259" key="3">
    <source>
        <dbReference type="Pfam" id="PF00350"/>
    </source>
</evidence>
<dbReference type="InterPro" id="IPR027417">
    <property type="entry name" value="P-loop_NTPase"/>
</dbReference>
<gene>
    <name evidence="4" type="ORF">SAMN05216574_108106</name>
</gene>
<evidence type="ECO:0000256" key="1">
    <source>
        <dbReference type="SAM" id="Coils"/>
    </source>
</evidence>
<dbReference type="AlphaFoldDB" id="A0A1I2FH25"/>
<reference evidence="5" key="1">
    <citation type="submission" date="2016-10" db="EMBL/GenBank/DDBJ databases">
        <authorList>
            <person name="Varghese N."/>
            <person name="Submissions S."/>
        </authorList>
    </citation>
    <scope>NUCLEOTIDE SEQUENCE [LARGE SCALE GENOMIC DNA]</scope>
    <source>
        <strain evidence="5">DSM 46838</strain>
    </source>
</reference>
<dbReference type="InterPro" id="IPR051943">
    <property type="entry name" value="TRAFAC_Dynamin-like_GTPase"/>
</dbReference>
<feature type="domain" description="Dynamin N-terminal" evidence="3">
    <location>
        <begin position="42"/>
        <end position="213"/>
    </location>
</feature>
<feature type="region of interest" description="Disordered" evidence="2">
    <location>
        <begin position="600"/>
        <end position="632"/>
    </location>
</feature>
<dbReference type="STRING" id="1798228.SAMN05216574_108106"/>
<keyword evidence="1" id="KW-0175">Coiled coil</keyword>
<protein>
    <submittedName>
        <fullName evidence="4">Dynamin family protein</fullName>
    </submittedName>
</protein>
<accession>A0A1I2FH25</accession>
<dbReference type="Pfam" id="PF00350">
    <property type="entry name" value="Dynamin_N"/>
    <property type="match status" value="1"/>
</dbReference>
<dbReference type="SUPFAM" id="SSF52540">
    <property type="entry name" value="P-loop containing nucleoside triphosphate hydrolases"/>
    <property type="match status" value="1"/>
</dbReference>
<evidence type="ECO:0000256" key="2">
    <source>
        <dbReference type="SAM" id="MobiDB-lite"/>
    </source>
</evidence>
<dbReference type="EMBL" id="FOND01000008">
    <property type="protein sequence ID" value="SFF04565.1"/>
    <property type="molecule type" value="Genomic_DNA"/>
</dbReference>
<name>A0A1I2FH25_9ACTN</name>
<evidence type="ECO:0000313" key="5">
    <source>
        <dbReference type="Proteomes" id="UP000198589"/>
    </source>
</evidence>